<organism evidence="1">
    <name type="scientific">marine sediment metagenome</name>
    <dbReference type="NCBI Taxonomy" id="412755"/>
    <lineage>
        <taxon>unclassified sequences</taxon>
        <taxon>metagenomes</taxon>
        <taxon>ecological metagenomes</taxon>
    </lineage>
</organism>
<accession>X0YWI5</accession>
<comment type="caution">
    <text evidence="1">The sequence shown here is derived from an EMBL/GenBank/DDBJ whole genome shotgun (WGS) entry which is preliminary data.</text>
</comment>
<sequence length="186" mass="21966">MNYEDLLAEHERFYSGENRAYYYDEYMKHKDWSSWGNTVPVIEVIKLLGFVLSWDPHFEGDVATFRHAYERVYPRLVRLQGMTIDSVDLDDGNLRADIREIFDDIAYCTRGRRYESTGASKMLHTIVPQLFVMWDRKIRLGILGDENRKYGGNYIDEFLPLMQQEAMDVRTSCTKKLKLDEDQAIE</sequence>
<dbReference type="EMBL" id="BART01006276">
    <property type="protein sequence ID" value="GAG60560.1"/>
    <property type="molecule type" value="Genomic_DNA"/>
</dbReference>
<proteinExistence type="predicted"/>
<reference evidence="1" key="1">
    <citation type="journal article" date="2014" name="Front. Microbiol.">
        <title>High frequency of phylogenetically diverse reductive dehalogenase-homologous genes in deep subseafloor sedimentary metagenomes.</title>
        <authorList>
            <person name="Kawai M."/>
            <person name="Futagami T."/>
            <person name="Toyoda A."/>
            <person name="Takaki Y."/>
            <person name="Nishi S."/>
            <person name="Hori S."/>
            <person name="Arai W."/>
            <person name="Tsubouchi T."/>
            <person name="Morono Y."/>
            <person name="Uchiyama I."/>
            <person name="Ito T."/>
            <person name="Fujiyama A."/>
            <person name="Inagaki F."/>
            <person name="Takami H."/>
        </authorList>
    </citation>
    <scope>NUCLEOTIDE SEQUENCE</scope>
    <source>
        <strain evidence="1">Expedition CK06-06</strain>
    </source>
</reference>
<gene>
    <name evidence="1" type="ORF">S01H4_14305</name>
</gene>
<name>X0YWI5_9ZZZZ</name>
<evidence type="ECO:0000313" key="1">
    <source>
        <dbReference type="EMBL" id="GAG60560.1"/>
    </source>
</evidence>
<protein>
    <submittedName>
        <fullName evidence="1">Uncharacterized protein</fullName>
    </submittedName>
</protein>
<dbReference type="AlphaFoldDB" id="X0YWI5"/>